<feature type="compositionally biased region" description="Low complexity" evidence="6">
    <location>
        <begin position="477"/>
        <end position="527"/>
    </location>
</feature>
<sequence>MEFTHVQPGEPGYEEESAGFNRIVAHRPALVAAVTSVVEVRAAVRYAAERGMPVAVQSTGHGPAAAVGEDTLLVSVRRLRGVHVDPVARTARIAAGTRWREVVDAAAPHGLAPLCGSSPLVGVVGYTLGGGLGPLARTYGYAADHVTAVELVTADGRLREVTAEREPELFRVLRGGGKSGFGVVTALTFRLVPVARLYGGGLRYAGPDAAAVLGAWRRLTETAPEELTTSLALLRLPPGPGVPEELGGRLTVHVRVALVGEGSSAGAAPGPGPGPVGALESLGERFVRPLREAATPFADTVRIRPYATVAEIFEDPVEPMPYHERGILLREFGADAEAALLTAAGPGAECRDWAVELRHLGGAAGRPAPVPDAVGSRAAAFALTTLYGPGTDSGVRAALGAWSTGGRYVNFLAGPGTESLAAEAYDAETYARLRAVKSAYDPDGVFRHGHALPPEGSGGTIPATPPNGPEPPQADTPPGSAAAPGGAASAGSGPPGADAASGTAAGPSGAPGPAGFAESGPGPRRRR</sequence>
<evidence type="ECO:0000256" key="5">
    <source>
        <dbReference type="ARBA" id="ARBA00023002"/>
    </source>
</evidence>
<dbReference type="InterPro" id="IPR016166">
    <property type="entry name" value="FAD-bd_PCMH"/>
</dbReference>
<evidence type="ECO:0000313" key="9">
    <source>
        <dbReference type="Proteomes" id="UP001500443"/>
    </source>
</evidence>
<comment type="cofactor">
    <cofactor evidence="1">
        <name>FAD</name>
        <dbReference type="ChEBI" id="CHEBI:57692"/>
    </cofactor>
</comment>
<dbReference type="InterPro" id="IPR006093">
    <property type="entry name" value="Oxy_OxRdtase_FAD_BS"/>
</dbReference>
<dbReference type="Proteomes" id="UP001500443">
    <property type="component" value="Unassembled WGS sequence"/>
</dbReference>
<dbReference type="RefSeq" id="WP_344293033.1">
    <property type="nucleotide sequence ID" value="NZ_BAAAPF010000250.1"/>
</dbReference>
<gene>
    <name evidence="8" type="ORF">GCM10009802_53450</name>
</gene>
<dbReference type="InterPro" id="IPR036318">
    <property type="entry name" value="FAD-bd_PCMH-like_sf"/>
</dbReference>
<protein>
    <submittedName>
        <fullName evidence="8">FAD-binding oxidoreductase</fullName>
    </submittedName>
</protein>
<evidence type="ECO:0000256" key="2">
    <source>
        <dbReference type="ARBA" id="ARBA00005466"/>
    </source>
</evidence>
<dbReference type="InterPro" id="IPR050416">
    <property type="entry name" value="FAD-linked_Oxidoreductase"/>
</dbReference>
<proteinExistence type="inferred from homology"/>
<comment type="caution">
    <text evidence="8">The sequence shown here is derived from an EMBL/GenBank/DDBJ whole genome shotgun (WGS) entry which is preliminary data.</text>
</comment>
<dbReference type="Gene3D" id="3.30.465.10">
    <property type="match status" value="1"/>
</dbReference>
<feature type="domain" description="FAD-binding PCMH-type" evidence="7">
    <location>
        <begin position="24"/>
        <end position="194"/>
    </location>
</feature>
<feature type="region of interest" description="Disordered" evidence="6">
    <location>
        <begin position="446"/>
        <end position="527"/>
    </location>
</feature>
<dbReference type="InterPro" id="IPR006094">
    <property type="entry name" value="Oxid_FAD_bind_N"/>
</dbReference>
<dbReference type="Pfam" id="PF08031">
    <property type="entry name" value="BBE"/>
    <property type="match status" value="1"/>
</dbReference>
<evidence type="ECO:0000256" key="6">
    <source>
        <dbReference type="SAM" id="MobiDB-lite"/>
    </source>
</evidence>
<accession>A0ABN1ZI51</accession>
<dbReference type="PROSITE" id="PS51387">
    <property type="entry name" value="FAD_PCMH"/>
    <property type="match status" value="1"/>
</dbReference>
<dbReference type="InterPro" id="IPR012951">
    <property type="entry name" value="BBE"/>
</dbReference>
<keyword evidence="4" id="KW-0274">FAD</keyword>
<dbReference type="PROSITE" id="PS00862">
    <property type="entry name" value="OX2_COVAL_FAD"/>
    <property type="match status" value="1"/>
</dbReference>
<dbReference type="SUPFAM" id="SSF56176">
    <property type="entry name" value="FAD-binding/transporter-associated domain-like"/>
    <property type="match status" value="1"/>
</dbReference>
<feature type="compositionally biased region" description="Pro residues" evidence="6">
    <location>
        <begin position="463"/>
        <end position="475"/>
    </location>
</feature>
<dbReference type="PANTHER" id="PTHR42973">
    <property type="entry name" value="BINDING OXIDOREDUCTASE, PUTATIVE (AFU_ORTHOLOGUE AFUA_1G17690)-RELATED"/>
    <property type="match status" value="1"/>
</dbReference>
<dbReference type="InterPro" id="IPR016169">
    <property type="entry name" value="FAD-bd_PCMH_sub2"/>
</dbReference>
<keyword evidence="3" id="KW-0285">Flavoprotein</keyword>
<dbReference type="Gene3D" id="3.40.462.20">
    <property type="match status" value="1"/>
</dbReference>
<organism evidence="8 9">
    <name type="scientific">Streptomyces synnematoformans</name>
    <dbReference type="NCBI Taxonomy" id="415721"/>
    <lineage>
        <taxon>Bacteria</taxon>
        <taxon>Bacillati</taxon>
        <taxon>Actinomycetota</taxon>
        <taxon>Actinomycetes</taxon>
        <taxon>Kitasatosporales</taxon>
        <taxon>Streptomycetaceae</taxon>
        <taxon>Streptomyces</taxon>
    </lineage>
</organism>
<comment type="similarity">
    <text evidence="2">Belongs to the oxygen-dependent FAD-linked oxidoreductase family.</text>
</comment>
<keyword evidence="9" id="KW-1185">Reference proteome</keyword>
<dbReference type="PANTHER" id="PTHR42973:SF39">
    <property type="entry name" value="FAD-BINDING PCMH-TYPE DOMAIN-CONTAINING PROTEIN"/>
    <property type="match status" value="1"/>
</dbReference>
<evidence type="ECO:0000259" key="7">
    <source>
        <dbReference type="PROSITE" id="PS51387"/>
    </source>
</evidence>
<keyword evidence="5" id="KW-0560">Oxidoreductase</keyword>
<name>A0ABN1ZI51_9ACTN</name>
<dbReference type="Gene3D" id="3.30.43.10">
    <property type="entry name" value="Uridine Diphospho-n-acetylenolpyruvylglucosamine Reductase, domain 2"/>
    <property type="match status" value="1"/>
</dbReference>
<evidence type="ECO:0000256" key="3">
    <source>
        <dbReference type="ARBA" id="ARBA00022630"/>
    </source>
</evidence>
<reference evidence="8 9" key="1">
    <citation type="journal article" date="2019" name="Int. J. Syst. Evol. Microbiol.">
        <title>The Global Catalogue of Microorganisms (GCM) 10K type strain sequencing project: providing services to taxonomists for standard genome sequencing and annotation.</title>
        <authorList>
            <consortium name="The Broad Institute Genomics Platform"/>
            <consortium name="The Broad Institute Genome Sequencing Center for Infectious Disease"/>
            <person name="Wu L."/>
            <person name="Ma J."/>
        </authorList>
    </citation>
    <scope>NUCLEOTIDE SEQUENCE [LARGE SCALE GENOMIC DNA]</scope>
    <source>
        <strain evidence="8 9">JCM 15481</strain>
    </source>
</reference>
<dbReference type="InterPro" id="IPR016167">
    <property type="entry name" value="FAD-bd_PCMH_sub1"/>
</dbReference>
<dbReference type="EMBL" id="BAAAPF010000250">
    <property type="protein sequence ID" value="GAA1499581.1"/>
    <property type="molecule type" value="Genomic_DNA"/>
</dbReference>
<evidence type="ECO:0000256" key="1">
    <source>
        <dbReference type="ARBA" id="ARBA00001974"/>
    </source>
</evidence>
<evidence type="ECO:0000313" key="8">
    <source>
        <dbReference type="EMBL" id="GAA1499581.1"/>
    </source>
</evidence>
<evidence type="ECO:0000256" key="4">
    <source>
        <dbReference type="ARBA" id="ARBA00022827"/>
    </source>
</evidence>
<dbReference type="Pfam" id="PF01565">
    <property type="entry name" value="FAD_binding_4"/>
    <property type="match status" value="1"/>
</dbReference>